<feature type="domain" description="DUF2357" evidence="2">
    <location>
        <begin position="101"/>
        <end position="344"/>
    </location>
</feature>
<reference evidence="3 4" key="1">
    <citation type="submission" date="2019-02" db="EMBL/GenBank/DDBJ databases">
        <title>Deep-cultivation of Planctomycetes and their phenomic and genomic characterization uncovers novel biology.</title>
        <authorList>
            <person name="Wiegand S."/>
            <person name="Jogler M."/>
            <person name="Boedeker C."/>
            <person name="Pinto D."/>
            <person name="Vollmers J."/>
            <person name="Rivas-Marin E."/>
            <person name="Kohn T."/>
            <person name="Peeters S.H."/>
            <person name="Heuer A."/>
            <person name="Rast P."/>
            <person name="Oberbeckmann S."/>
            <person name="Bunk B."/>
            <person name="Jeske O."/>
            <person name="Meyerdierks A."/>
            <person name="Storesund J.E."/>
            <person name="Kallscheuer N."/>
            <person name="Luecker S."/>
            <person name="Lage O.M."/>
            <person name="Pohl T."/>
            <person name="Merkel B.J."/>
            <person name="Hornburger P."/>
            <person name="Mueller R.-W."/>
            <person name="Bruemmer F."/>
            <person name="Labrenz M."/>
            <person name="Spormann A.M."/>
            <person name="Op den Camp H."/>
            <person name="Overmann J."/>
            <person name="Amann R."/>
            <person name="Jetten M.S.M."/>
            <person name="Mascher T."/>
            <person name="Medema M.H."/>
            <person name="Devos D.P."/>
            <person name="Kaster A.-K."/>
            <person name="Ovreas L."/>
            <person name="Rohde M."/>
            <person name="Galperin M.Y."/>
            <person name="Jogler C."/>
        </authorList>
    </citation>
    <scope>NUCLEOTIDE SEQUENCE [LARGE SCALE GENOMIC DNA]</scope>
    <source>
        <strain evidence="3 4">Pla163</strain>
    </source>
</reference>
<evidence type="ECO:0000259" key="2">
    <source>
        <dbReference type="Pfam" id="PF09823"/>
    </source>
</evidence>
<evidence type="ECO:0000313" key="4">
    <source>
        <dbReference type="Proteomes" id="UP000319342"/>
    </source>
</evidence>
<dbReference type="EMBL" id="CP036290">
    <property type="protein sequence ID" value="QDU83137.1"/>
    <property type="molecule type" value="Genomic_DNA"/>
</dbReference>
<proteinExistence type="predicted"/>
<dbReference type="InterPro" id="IPR018633">
    <property type="entry name" value="DUF2357"/>
</dbReference>
<accession>A0A518CV83</accession>
<dbReference type="Proteomes" id="UP000319342">
    <property type="component" value="Chromosome"/>
</dbReference>
<name>A0A518CV83_9BACT</name>
<evidence type="ECO:0000313" key="3">
    <source>
        <dbReference type="EMBL" id="QDU83137.1"/>
    </source>
</evidence>
<protein>
    <recommendedName>
        <fullName evidence="2">DUF2357 domain-containing protein</fullName>
    </recommendedName>
</protein>
<dbReference type="InterPro" id="IPR007505">
    <property type="entry name" value="PDDEXK_7"/>
</dbReference>
<dbReference type="Pfam" id="PF04411">
    <property type="entry name" value="PDDEXK_7"/>
    <property type="match status" value="1"/>
</dbReference>
<dbReference type="Pfam" id="PF09823">
    <property type="entry name" value="DUF2357"/>
    <property type="match status" value="1"/>
</dbReference>
<dbReference type="AlphaFoldDB" id="A0A518CV83"/>
<feature type="region of interest" description="Disordered" evidence="1">
    <location>
        <begin position="1"/>
        <end position="28"/>
    </location>
</feature>
<keyword evidence="4" id="KW-1185">Reference proteome</keyword>
<dbReference type="RefSeq" id="WP_145182313.1">
    <property type="nucleotide sequence ID" value="NZ_CP036290.1"/>
</dbReference>
<feature type="compositionally biased region" description="Polar residues" evidence="1">
    <location>
        <begin position="1"/>
        <end position="18"/>
    </location>
</feature>
<sequence>MSGSTGQARPTSAHSATTGAVPAAASRTPAAPVLEITPLRALEGLEPFVAQPAPAAALGFRENVPFAIADPSGAIDTLVVDDEPIPRDPATGRFTWTPGFYAGEVAVEARAGERTVARFRFDVSPDPRKSGVEAFEAMLDEIWAEDPELVLGSEPSTRRIGRLGTSQNPLLEFERLRRHGPAFCAAIAEVVRRPRRRLVVERESLPAHRVRRVDQATARAALRSAAVLAVVHATGGGPGGTGAALDELDSGTGASGADPRFDVPRTEESLDSAANRALAALTQAVRTRCRTLAVRLERLSTNPRAESETRTSLATRWPERRRVLEALERDLTRLLRRPPFTSVRRPEITAAGLIAVDADPAYARAWSSGWRSIRRGIAGPRNDERHWISPTWEIYERWCFVRMARELRESRPELVWSRVKRAGHVARPDAGWCGVEGERGVEILFQPKFPSRPEGRKRGPYSISKTRIPDIVVIEHGADGSVSFEVFDAKYRTGRANIMDAMTSAHVYRDSLRWRGSPPRSAHLMVPIASKAEALTTRDYMDSHRCGVLVRAPGALD</sequence>
<gene>
    <name evidence="3" type="ORF">Pla163_02340</name>
</gene>
<evidence type="ECO:0000256" key="1">
    <source>
        <dbReference type="SAM" id="MobiDB-lite"/>
    </source>
</evidence>
<organism evidence="3 4">
    <name type="scientific">Rohdeia mirabilis</name>
    <dbReference type="NCBI Taxonomy" id="2528008"/>
    <lineage>
        <taxon>Bacteria</taxon>
        <taxon>Pseudomonadati</taxon>
        <taxon>Planctomycetota</taxon>
        <taxon>Planctomycetia</taxon>
        <taxon>Planctomycetia incertae sedis</taxon>
        <taxon>Rohdeia</taxon>
    </lineage>
</organism>
<dbReference type="OrthoDB" id="137734at2"/>